<dbReference type="Proteomes" id="UP001159364">
    <property type="component" value="Linkage Group LG07"/>
</dbReference>
<evidence type="ECO:0000313" key="3">
    <source>
        <dbReference type="Proteomes" id="UP001159364"/>
    </source>
</evidence>
<keyword evidence="3" id="KW-1185">Reference proteome</keyword>
<evidence type="ECO:0000256" key="1">
    <source>
        <dbReference type="SAM" id="Coils"/>
    </source>
</evidence>
<accession>A0AAV8T0H1</accession>
<evidence type="ECO:0000313" key="2">
    <source>
        <dbReference type="EMBL" id="KAJ8759785.1"/>
    </source>
</evidence>
<name>A0AAV8T0H1_9ROSI</name>
<protein>
    <submittedName>
        <fullName evidence="2">Uncharacterized protein</fullName>
    </submittedName>
</protein>
<dbReference type="EMBL" id="JAIWQS010000007">
    <property type="protein sequence ID" value="KAJ8759785.1"/>
    <property type="molecule type" value="Genomic_DNA"/>
</dbReference>
<gene>
    <name evidence="2" type="ORF">K2173_009886</name>
</gene>
<comment type="caution">
    <text evidence="2">The sequence shown here is derived from an EMBL/GenBank/DDBJ whole genome shotgun (WGS) entry which is preliminary data.</text>
</comment>
<keyword evidence="1" id="KW-0175">Coiled coil</keyword>
<sequence>MPTNNKSLVKLNKCFPGDGNYDVDRRNKEIDELKRTVDGLVKEVKWLNRRVEVREKKFDRLWGSIRSAWNDFDREIKSIQEKPKTHINPLKRKLSEEDILSP</sequence>
<organism evidence="2 3">
    <name type="scientific">Erythroxylum novogranatense</name>
    <dbReference type="NCBI Taxonomy" id="1862640"/>
    <lineage>
        <taxon>Eukaryota</taxon>
        <taxon>Viridiplantae</taxon>
        <taxon>Streptophyta</taxon>
        <taxon>Embryophyta</taxon>
        <taxon>Tracheophyta</taxon>
        <taxon>Spermatophyta</taxon>
        <taxon>Magnoliopsida</taxon>
        <taxon>eudicotyledons</taxon>
        <taxon>Gunneridae</taxon>
        <taxon>Pentapetalae</taxon>
        <taxon>rosids</taxon>
        <taxon>fabids</taxon>
        <taxon>Malpighiales</taxon>
        <taxon>Erythroxylaceae</taxon>
        <taxon>Erythroxylum</taxon>
    </lineage>
</organism>
<feature type="coiled-coil region" evidence="1">
    <location>
        <begin position="23"/>
        <end position="50"/>
    </location>
</feature>
<reference evidence="2 3" key="1">
    <citation type="submission" date="2021-09" db="EMBL/GenBank/DDBJ databases">
        <title>Genomic insights and catalytic innovation underlie evolution of tropane alkaloids biosynthesis.</title>
        <authorList>
            <person name="Wang Y.-J."/>
            <person name="Tian T."/>
            <person name="Huang J.-P."/>
            <person name="Huang S.-X."/>
        </authorList>
    </citation>
    <scope>NUCLEOTIDE SEQUENCE [LARGE SCALE GENOMIC DNA]</scope>
    <source>
        <strain evidence="2">KIB-2018</strain>
        <tissue evidence="2">Leaf</tissue>
    </source>
</reference>
<dbReference type="AlphaFoldDB" id="A0AAV8T0H1"/>
<proteinExistence type="predicted"/>